<reference evidence="1" key="2">
    <citation type="journal article" date="2015" name="Fish Shellfish Immunol.">
        <title>Early steps in the European eel (Anguilla anguilla)-Vibrio vulnificus interaction in the gills: Role of the RtxA13 toxin.</title>
        <authorList>
            <person name="Callol A."/>
            <person name="Pajuelo D."/>
            <person name="Ebbesson L."/>
            <person name="Teles M."/>
            <person name="MacKenzie S."/>
            <person name="Amaro C."/>
        </authorList>
    </citation>
    <scope>NUCLEOTIDE SEQUENCE</scope>
</reference>
<sequence length="66" mass="7716">MYFVPVTVIDINEEEQWSQHRSLWDLQACSFQDQSPFLYTDIILPCFLSSFISPVSKDCLKYPPVV</sequence>
<reference evidence="1" key="1">
    <citation type="submission" date="2014-11" db="EMBL/GenBank/DDBJ databases">
        <authorList>
            <person name="Amaro Gonzalez C."/>
        </authorList>
    </citation>
    <scope>NUCLEOTIDE SEQUENCE</scope>
</reference>
<dbReference type="AlphaFoldDB" id="A0A0E9QI96"/>
<organism evidence="1">
    <name type="scientific">Anguilla anguilla</name>
    <name type="common">European freshwater eel</name>
    <name type="synonym">Muraena anguilla</name>
    <dbReference type="NCBI Taxonomy" id="7936"/>
    <lineage>
        <taxon>Eukaryota</taxon>
        <taxon>Metazoa</taxon>
        <taxon>Chordata</taxon>
        <taxon>Craniata</taxon>
        <taxon>Vertebrata</taxon>
        <taxon>Euteleostomi</taxon>
        <taxon>Actinopterygii</taxon>
        <taxon>Neopterygii</taxon>
        <taxon>Teleostei</taxon>
        <taxon>Anguilliformes</taxon>
        <taxon>Anguillidae</taxon>
        <taxon>Anguilla</taxon>
    </lineage>
</organism>
<dbReference type="EMBL" id="GBXM01091966">
    <property type="protein sequence ID" value="JAH16611.1"/>
    <property type="molecule type" value="Transcribed_RNA"/>
</dbReference>
<proteinExistence type="predicted"/>
<name>A0A0E9QI96_ANGAN</name>
<accession>A0A0E9QI96</accession>
<protein>
    <submittedName>
        <fullName evidence="1">Uncharacterized protein</fullName>
    </submittedName>
</protein>
<evidence type="ECO:0000313" key="1">
    <source>
        <dbReference type="EMBL" id="JAH16611.1"/>
    </source>
</evidence>